<dbReference type="EMBL" id="QGKX02001521">
    <property type="protein sequence ID" value="KAF3512267.1"/>
    <property type="molecule type" value="Genomic_DNA"/>
</dbReference>
<evidence type="ECO:0000256" key="1">
    <source>
        <dbReference type="SAM" id="MobiDB-lite"/>
    </source>
</evidence>
<reference evidence="2" key="1">
    <citation type="submission" date="2019-12" db="EMBL/GenBank/DDBJ databases">
        <title>Genome sequencing and annotation of Brassica cretica.</title>
        <authorList>
            <person name="Studholme D.J."/>
            <person name="Sarris P."/>
        </authorList>
    </citation>
    <scope>NUCLEOTIDE SEQUENCE</scope>
    <source>
        <strain evidence="2">PFS-109/04</strain>
        <tissue evidence="2">Leaf</tissue>
    </source>
</reference>
<proteinExistence type="predicted"/>
<feature type="compositionally biased region" description="Basic and acidic residues" evidence="1">
    <location>
        <begin position="80"/>
        <end position="90"/>
    </location>
</feature>
<gene>
    <name evidence="2" type="ORF">F2Q69_00007110</name>
</gene>
<feature type="region of interest" description="Disordered" evidence="1">
    <location>
        <begin position="65"/>
        <end position="100"/>
    </location>
</feature>
<organism evidence="2 3">
    <name type="scientific">Brassica cretica</name>
    <name type="common">Mustard</name>
    <dbReference type="NCBI Taxonomy" id="69181"/>
    <lineage>
        <taxon>Eukaryota</taxon>
        <taxon>Viridiplantae</taxon>
        <taxon>Streptophyta</taxon>
        <taxon>Embryophyta</taxon>
        <taxon>Tracheophyta</taxon>
        <taxon>Spermatophyta</taxon>
        <taxon>Magnoliopsida</taxon>
        <taxon>eudicotyledons</taxon>
        <taxon>Gunneridae</taxon>
        <taxon>Pentapetalae</taxon>
        <taxon>rosids</taxon>
        <taxon>malvids</taxon>
        <taxon>Brassicales</taxon>
        <taxon>Brassicaceae</taxon>
        <taxon>Brassiceae</taxon>
        <taxon>Brassica</taxon>
    </lineage>
</organism>
<accession>A0A8S9PGY4</accession>
<dbReference type="Gene3D" id="2.40.70.10">
    <property type="entry name" value="Acid Proteases"/>
    <property type="match status" value="1"/>
</dbReference>
<dbReference type="Proteomes" id="UP000712600">
    <property type="component" value="Unassembled WGS sequence"/>
</dbReference>
<comment type="caution">
    <text evidence="2">The sequence shown here is derived from an EMBL/GenBank/DDBJ whole genome shotgun (WGS) entry which is preliminary data.</text>
</comment>
<protein>
    <submittedName>
        <fullName evidence="2">Uncharacterized protein</fullName>
    </submittedName>
</protein>
<evidence type="ECO:0000313" key="2">
    <source>
        <dbReference type="EMBL" id="KAF3512267.1"/>
    </source>
</evidence>
<evidence type="ECO:0000313" key="3">
    <source>
        <dbReference type="Proteomes" id="UP000712600"/>
    </source>
</evidence>
<name>A0A8S9PGY4_BRACR</name>
<sequence>MIEGMIDQVLEGQQKLMLTVNGKIDDVYNEPNAKFETLNIHVKKLETQMVKTGDAVKRQETFIKDKRDEVLKNPSQPSETSRENISKQSEDASEPIEVDQATVGRTLRKRKENVLKNLKRGANDKEMDSFTKRILRIPMDKPFEEAYFTHMLWMFFRETKETEEDIRRMFHQEASITLVRSATQVIQLEFYHRNFEVKIGNALFPVDFHVLDIRLNWNSSLLLGRAFMATVGTVCDMQTNKLCLTLIDPTVNYDPVRVVKQQTRYMEIGDDP</sequence>
<dbReference type="AlphaFoldDB" id="A0A8S9PGY4"/>
<dbReference type="InterPro" id="IPR021109">
    <property type="entry name" value="Peptidase_aspartic_dom_sf"/>
</dbReference>